<gene>
    <name evidence="1" type="ORF">SAMN04488518_101390</name>
</gene>
<proteinExistence type="predicted"/>
<sequence length="399" mass="46423">MKDREKAKQLRNIGYNYFGPILVDFCRWLHSERKIIEYNNILLFVARDGHLLKRIYNTLYPEESCEYFLASRISRHFSELTSIEKVAAELRSSASDYSYRNALKIWYDLKLPLFFNLQHPKEKEGHARHHLSFYDFAIQHSDLIFEKALIHRKKYLEYTQRIIGSKHPIIVDIGYKASTQAFLSDLLEHDVSGLYMVTHKEAMRVCKDSGLIRSYDGLFVSAKDQKSVVNNYRFVFEAILTAPSGAFVAFDQLGQPLFERDVRSQITRQIISNIHSGILDFANDATCSKRKIEQIENSKCKVKCLLSSPTKTQAQLFEGLEFCDSFKTTEQLYIVSPQSKRFDSFSLWAEGQLRADDINLWDPWRAFGSVCVPIAKPFLPKGQYLRLKTNCRKFIFDKL</sequence>
<protein>
    <submittedName>
        <fullName evidence="1">Uncharacterized protein</fullName>
    </submittedName>
</protein>
<keyword evidence="2" id="KW-1185">Reference proteome</keyword>
<accession>A0A1I3VHY7</accession>
<reference evidence="1 2" key="1">
    <citation type="submission" date="2016-10" db="EMBL/GenBank/DDBJ databases">
        <authorList>
            <person name="Varghese N."/>
            <person name="Submissions S."/>
        </authorList>
    </citation>
    <scope>NUCLEOTIDE SEQUENCE [LARGE SCALE GENOMIC DNA]</scope>
    <source>
        <strain evidence="1 2">DSM 16392</strain>
    </source>
</reference>
<organism evidence="1 2">
    <name type="scientific">Pseudovibrio ascidiaceicola</name>
    <dbReference type="NCBI Taxonomy" id="285279"/>
    <lineage>
        <taxon>Bacteria</taxon>
        <taxon>Pseudomonadati</taxon>
        <taxon>Pseudomonadota</taxon>
        <taxon>Alphaproteobacteria</taxon>
        <taxon>Hyphomicrobiales</taxon>
        <taxon>Stappiaceae</taxon>
        <taxon>Pseudovibrio</taxon>
    </lineage>
</organism>
<name>A0A1I3VHY7_9HYPH</name>
<dbReference type="Proteomes" id="UP000199598">
    <property type="component" value="Unassembled WGS sequence"/>
</dbReference>
<dbReference type="EMBL" id="FOSK01000001">
    <property type="protein sequence ID" value="SFJ94603.1"/>
    <property type="molecule type" value="Genomic_DNA"/>
</dbReference>
<evidence type="ECO:0000313" key="2">
    <source>
        <dbReference type="Proteomes" id="UP000199598"/>
    </source>
</evidence>
<evidence type="ECO:0000313" key="1">
    <source>
        <dbReference type="EMBL" id="SFJ94603.1"/>
    </source>
</evidence>
<comment type="caution">
    <text evidence="1">The sequence shown here is derived from an EMBL/GenBank/DDBJ whole genome shotgun (WGS) entry which is preliminary data.</text>
</comment>